<dbReference type="AlphaFoldDB" id="A0A7J9LRI2"/>
<protein>
    <submittedName>
        <fullName evidence="1">Uncharacterized protein</fullName>
    </submittedName>
</protein>
<feature type="non-terminal residue" evidence="1">
    <location>
        <position position="33"/>
    </location>
</feature>
<sequence>MLPQMMRKSPENHILRQILCLAYSLRKSSCVVH</sequence>
<evidence type="ECO:0000313" key="2">
    <source>
        <dbReference type="Proteomes" id="UP000593576"/>
    </source>
</evidence>
<comment type="caution">
    <text evidence="1">The sequence shown here is derived from an EMBL/GenBank/DDBJ whole genome shotgun (WGS) entry which is preliminary data.</text>
</comment>
<dbReference type="Proteomes" id="UP000593576">
    <property type="component" value="Unassembled WGS sequence"/>
</dbReference>
<name>A0A7J9LRI2_GOSSC</name>
<evidence type="ECO:0000313" key="1">
    <source>
        <dbReference type="EMBL" id="MBA0861268.1"/>
    </source>
</evidence>
<reference evidence="1 2" key="1">
    <citation type="journal article" date="2019" name="Genome Biol. Evol.">
        <title>Insights into the evolution of the New World diploid cottons (Gossypium, subgenus Houzingenia) based on genome sequencing.</title>
        <authorList>
            <person name="Grover C.E."/>
            <person name="Arick M.A. 2nd"/>
            <person name="Thrash A."/>
            <person name="Conover J.L."/>
            <person name="Sanders W.S."/>
            <person name="Peterson D.G."/>
            <person name="Frelichowski J.E."/>
            <person name="Scheffler J.A."/>
            <person name="Scheffler B.E."/>
            <person name="Wendel J.F."/>
        </authorList>
    </citation>
    <scope>NUCLEOTIDE SEQUENCE [LARGE SCALE GENOMIC DNA]</scope>
    <source>
        <strain evidence="1">1</strain>
        <tissue evidence="1">Leaf</tissue>
    </source>
</reference>
<organism evidence="1 2">
    <name type="scientific">Gossypium schwendimanii</name>
    <name type="common">Cotton</name>
    <dbReference type="NCBI Taxonomy" id="34291"/>
    <lineage>
        <taxon>Eukaryota</taxon>
        <taxon>Viridiplantae</taxon>
        <taxon>Streptophyta</taxon>
        <taxon>Embryophyta</taxon>
        <taxon>Tracheophyta</taxon>
        <taxon>Spermatophyta</taxon>
        <taxon>Magnoliopsida</taxon>
        <taxon>eudicotyledons</taxon>
        <taxon>Gunneridae</taxon>
        <taxon>Pentapetalae</taxon>
        <taxon>rosids</taxon>
        <taxon>malvids</taxon>
        <taxon>Malvales</taxon>
        <taxon>Malvaceae</taxon>
        <taxon>Malvoideae</taxon>
        <taxon>Gossypium</taxon>
    </lineage>
</organism>
<gene>
    <name evidence="1" type="ORF">Goshw_026250</name>
</gene>
<accession>A0A7J9LRI2</accession>
<dbReference type="EMBL" id="JABFAF010000007">
    <property type="protein sequence ID" value="MBA0861268.1"/>
    <property type="molecule type" value="Genomic_DNA"/>
</dbReference>
<proteinExistence type="predicted"/>
<keyword evidence="2" id="KW-1185">Reference proteome</keyword>